<comment type="caution">
    <text evidence="3">The sequence shown here is derived from an EMBL/GenBank/DDBJ whole genome shotgun (WGS) entry which is preliminary data.</text>
</comment>
<evidence type="ECO:0000259" key="2">
    <source>
        <dbReference type="Pfam" id="PF13372"/>
    </source>
</evidence>
<keyword evidence="1" id="KW-0732">Signal</keyword>
<evidence type="ECO:0000256" key="1">
    <source>
        <dbReference type="SAM" id="SignalP"/>
    </source>
</evidence>
<dbReference type="EMBL" id="JABFDB010000019">
    <property type="protein sequence ID" value="NYZ22486.1"/>
    <property type="molecule type" value="Genomic_DNA"/>
</dbReference>
<feature type="domain" description="Alginate export" evidence="2">
    <location>
        <begin position="64"/>
        <end position="445"/>
    </location>
</feature>
<feature type="signal peptide" evidence="1">
    <location>
        <begin position="1"/>
        <end position="21"/>
    </location>
</feature>
<evidence type="ECO:0000313" key="3">
    <source>
        <dbReference type="EMBL" id="NYZ22486.1"/>
    </source>
</evidence>
<name>A0ABX2TE80_9PROT</name>
<protein>
    <submittedName>
        <fullName evidence="3">Alginate export family protein</fullName>
    </submittedName>
</protein>
<keyword evidence="4" id="KW-1185">Reference proteome</keyword>
<dbReference type="Proteomes" id="UP000584642">
    <property type="component" value="Unassembled WGS sequence"/>
</dbReference>
<dbReference type="InterPro" id="IPR053728">
    <property type="entry name" value="Alginate_Permeability_Chnl"/>
</dbReference>
<proteinExistence type="predicted"/>
<dbReference type="Gene3D" id="2.40.160.100">
    <property type="match status" value="1"/>
</dbReference>
<sequence>MTRRLVAAGLSVLLWTGGAAADPPSLTNSRYEEDYSALRSPAARTGAFWEPFKAIPLASADGVWLDTGAELRLRYESVRNSGWGQDQPANDRYLLWRALPYADLTLGPQLRLFGQLVAADALGKDGPLAPPDADRLDLLQGFGELRLPLGETDATIRIGRRMLAFGSERLIGYRYGPNVPRSFDMASAAISAGPWRAEAVYGRPVRNSPEPFDDQHAPDRRLAAVYGTYALDARSGIDAYWIGLRTHGTSFDQGTADERRHTLGTRLFGRSGPWDWNWEAMGQVGRFGGGDIRAWSLATETGYRWADAWLGPRLGLKANIASGDHDPSDPDLGTFDPLFPKGKYFGELTPIGPYNLINLHPTLDLDLSGGFGLGLAAVAYWRESGRDGVYDVTGNLLRPGTGSDARYLGTQGEIVLSYSNGRTFEAMASYSVFRPGAFIEDTGPARTIHFVGLEAVLKF</sequence>
<evidence type="ECO:0000313" key="4">
    <source>
        <dbReference type="Proteomes" id="UP000584642"/>
    </source>
</evidence>
<dbReference type="RefSeq" id="WP_180284261.1">
    <property type="nucleotide sequence ID" value="NZ_JABFDB010000019.1"/>
</dbReference>
<feature type="chain" id="PRO_5045067833" evidence="1">
    <location>
        <begin position="22"/>
        <end position="459"/>
    </location>
</feature>
<reference evidence="3 4" key="1">
    <citation type="submission" date="2020-05" db="EMBL/GenBank/DDBJ databases">
        <title>Azospirillum oleiclasticum sp. nov, a nitrogen-fixing and heavy crude oil-emulsifying bacterium isolated from the crude oil of Yumen Oilfield.</title>
        <authorList>
            <person name="Wu D."/>
            <person name="Cai M."/>
            <person name="Zhang X."/>
        </authorList>
    </citation>
    <scope>NUCLEOTIDE SEQUENCE [LARGE SCALE GENOMIC DNA]</scope>
    <source>
        <strain evidence="3 4">ROY-1-1-2</strain>
    </source>
</reference>
<dbReference type="Pfam" id="PF13372">
    <property type="entry name" value="Alginate_exp"/>
    <property type="match status" value="1"/>
</dbReference>
<gene>
    <name evidence="3" type="ORF">HND93_22485</name>
</gene>
<organism evidence="3 4">
    <name type="scientific">Azospirillum oleiclasticum</name>
    <dbReference type="NCBI Taxonomy" id="2735135"/>
    <lineage>
        <taxon>Bacteria</taxon>
        <taxon>Pseudomonadati</taxon>
        <taxon>Pseudomonadota</taxon>
        <taxon>Alphaproteobacteria</taxon>
        <taxon>Rhodospirillales</taxon>
        <taxon>Azospirillaceae</taxon>
        <taxon>Azospirillum</taxon>
    </lineage>
</organism>
<dbReference type="InterPro" id="IPR025388">
    <property type="entry name" value="Alginate_export_dom"/>
</dbReference>
<accession>A0ABX2TE80</accession>